<evidence type="ECO:0000256" key="1">
    <source>
        <dbReference type="SAM" id="Phobius"/>
    </source>
</evidence>
<protein>
    <recommendedName>
        <fullName evidence="4">DUF131 domain-containing protein</fullName>
    </recommendedName>
</protein>
<reference evidence="2 3" key="1">
    <citation type="journal article" date="1999" name="Proc. Jpn. Acad.">
        <title>Determination of the complete genomic DNA sequence of Thermoplasma volvanium GSS1.</title>
        <authorList>
            <person name="Kawashima T."/>
            <person name="Yamamoto Y."/>
            <person name="Aramaki H."/>
            <person name="Nunoshiba T."/>
            <person name="Kawamoto T."/>
            <person name="Watanabe K."/>
            <person name="Yamazaki M."/>
            <person name="Kanehori K."/>
            <person name="Amano N."/>
            <person name="Ohya Y."/>
            <person name="Makino K."/>
            <person name="Suzuki M."/>
        </authorList>
    </citation>
    <scope>NUCLEOTIDE SEQUENCE [LARGE SCALE GENOMIC DNA]</scope>
    <source>
        <strain evidence="3">ATCC 51530 / DSM 4299 / JCM 9571 / NBRC 15438 / GSS1</strain>
    </source>
</reference>
<dbReference type="EMBL" id="BA000011">
    <property type="protein sequence ID" value="BAB59221.1"/>
    <property type="molecule type" value="Genomic_DNA"/>
</dbReference>
<evidence type="ECO:0000313" key="2">
    <source>
        <dbReference type="EMBL" id="BAB59221.1"/>
    </source>
</evidence>
<dbReference type="eggNOG" id="arCOG02717">
    <property type="taxonomic scope" value="Archaea"/>
</dbReference>
<dbReference type="GeneID" id="60596779"/>
<sequence length="134" mass="15048">MNLFRLGYILIIIGVIALVGLAALGQAHFALFVIFPVIYGTGLSVIPFLIIFLGIVIMFFAPFTMGGRYEYKEPQDYVNKMEEEQEEKRKSSFGGLIMIGPIPIIFGNNKTIVYVSIAIAILILLVFILYYFGR</sequence>
<dbReference type="KEGG" id="tvo:TVG0079590"/>
<keyword evidence="1" id="KW-0472">Membrane</keyword>
<gene>
    <name evidence="2" type="ORF">TVG0079590</name>
</gene>
<dbReference type="NCBIfam" id="TIGR00304">
    <property type="entry name" value="TIGR00304 family membrane protein"/>
    <property type="match status" value="1"/>
</dbReference>
<keyword evidence="1" id="KW-1133">Transmembrane helix</keyword>
<organism evidence="2 3">
    <name type="scientific">Thermoplasma volcanium (strain ATCC 51530 / DSM 4299 / JCM 9571 / NBRC 15438 / GSS1)</name>
    <dbReference type="NCBI Taxonomy" id="273116"/>
    <lineage>
        <taxon>Archaea</taxon>
        <taxon>Methanobacteriati</taxon>
        <taxon>Thermoplasmatota</taxon>
        <taxon>Thermoplasmata</taxon>
        <taxon>Thermoplasmatales</taxon>
        <taxon>Thermoplasmataceae</taxon>
        <taxon>Thermoplasma</taxon>
    </lineage>
</organism>
<feature type="transmembrane region" description="Helical" evidence="1">
    <location>
        <begin position="112"/>
        <end position="132"/>
    </location>
</feature>
<reference evidence="2 3" key="2">
    <citation type="journal article" date="2000" name="Proc. Natl. Acad. Sci. U.S.A.">
        <title>Archaeal adaptation to higher temperatures revealed by genomic sequence of Thermoplasma volcanium.</title>
        <authorList>
            <person name="Kawashima T."/>
            <person name="Amano N."/>
            <person name="Koike H."/>
            <person name="Makino S."/>
            <person name="Higuchi S."/>
            <person name="Kawashima-Ohya Y."/>
            <person name="Watanabe K."/>
            <person name="Yamazaki M."/>
            <person name="Kanehori K."/>
            <person name="Kawamoto T."/>
            <person name="Nunoshiba T."/>
            <person name="Yamamoto Y."/>
            <person name="Aramaki H."/>
            <person name="Makino K."/>
            <person name="Suzuki M."/>
        </authorList>
    </citation>
    <scope>NUCLEOTIDE SEQUENCE [LARGE SCALE GENOMIC DNA]</scope>
    <source>
        <strain evidence="3">ATCC 51530 / DSM 4299 / JCM 9571 / NBRC 15438 / GSS1</strain>
    </source>
</reference>
<feature type="transmembrane region" description="Helical" evidence="1">
    <location>
        <begin position="7"/>
        <end position="39"/>
    </location>
</feature>
<dbReference type="OrthoDB" id="383429at2157"/>
<dbReference type="STRING" id="273116.gene:9380845"/>
<feature type="transmembrane region" description="Helical" evidence="1">
    <location>
        <begin position="90"/>
        <end position="106"/>
    </location>
</feature>
<accession>Q97CM2</accession>
<dbReference type="InterPro" id="IPR002849">
    <property type="entry name" value="DUF131"/>
</dbReference>
<dbReference type="RefSeq" id="WP_010916336.1">
    <property type="nucleotide sequence ID" value="NC_002689.2"/>
</dbReference>
<feature type="transmembrane region" description="Helical" evidence="1">
    <location>
        <begin position="45"/>
        <end position="69"/>
    </location>
</feature>
<dbReference type="HOGENOM" id="CLU_149108_1_0_2"/>
<keyword evidence="1" id="KW-0812">Transmembrane</keyword>
<name>Q97CM2_THEVO</name>
<dbReference type="Proteomes" id="UP000001017">
    <property type="component" value="Chromosome"/>
</dbReference>
<dbReference type="AlphaFoldDB" id="Q97CM2"/>
<keyword evidence="3" id="KW-1185">Reference proteome</keyword>
<dbReference type="PaxDb" id="273116-14324293"/>
<proteinExistence type="predicted"/>
<evidence type="ECO:0008006" key="4">
    <source>
        <dbReference type="Google" id="ProtNLM"/>
    </source>
</evidence>
<dbReference type="Pfam" id="PF01998">
    <property type="entry name" value="DUF131"/>
    <property type="match status" value="1"/>
</dbReference>
<evidence type="ECO:0000313" key="3">
    <source>
        <dbReference type="Proteomes" id="UP000001017"/>
    </source>
</evidence>